<accession>A0A0P9YK02</accession>
<keyword evidence="1" id="KW-0812">Transmembrane</keyword>
<proteinExistence type="predicted"/>
<organism evidence="2 3">
    <name type="scientific">Pseudomonas syringae pv. primulae</name>
    <dbReference type="NCBI Taxonomy" id="251707"/>
    <lineage>
        <taxon>Bacteria</taxon>
        <taxon>Pseudomonadati</taxon>
        <taxon>Pseudomonadota</taxon>
        <taxon>Gammaproteobacteria</taxon>
        <taxon>Pseudomonadales</taxon>
        <taxon>Pseudomonadaceae</taxon>
        <taxon>Pseudomonas</taxon>
    </lineage>
</organism>
<feature type="transmembrane region" description="Helical" evidence="1">
    <location>
        <begin position="46"/>
        <end position="62"/>
    </location>
</feature>
<dbReference type="PATRIC" id="fig|251707.3.peg.794"/>
<feature type="transmembrane region" description="Helical" evidence="1">
    <location>
        <begin position="129"/>
        <end position="149"/>
    </location>
</feature>
<keyword evidence="1" id="KW-0472">Membrane</keyword>
<dbReference type="RefSeq" id="WP_057408810.1">
    <property type="nucleotide sequence ID" value="NZ_LJRC01000099.1"/>
</dbReference>
<dbReference type="Proteomes" id="UP000050562">
    <property type="component" value="Unassembled WGS sequence"/>
</dbReference>
<comment type="caution">
    <text evidence="2">The sequence shown here is derived from an EMBL/GenBank/DDBJ whole genome shotgun (WGS) entry which is preliminary data.</text>
</comment>
<keyword evidence="1" id="KW-1133">Transmembrane helix</keyword>
<reference evidence="2 3" key="1">
    <citation type="submission" date="2015-09" db="EMBL/GenBank/DDBJ databases">
        <title>Genome announcement of multiple Pseudomonas syringae strains.</title>
        <authorList>
            <person name="Thakur S."/>
            <person name="Wang P.W."/>
            <person name="Gong Y."/>
            <person name="Weir B.S."/>
            <person name="Guttman D.S."/>
        </authorList>
    </citation>
    <scope>NUCLEOTIDE SEQUENCE [LARGE SCALE GENOMIC DNA]</scope>
    <source>
        <strain evidence="2 3">ICMP3956</strain>
    </source>
</reference>
<dbReference type="EMBL" id="LJRC01000099">
    <property type="protein sequence ID" value="KPY38254.1"/>
    <property type="molecule type" value="Genomic_DNA"/>
</dbReference>
<gene>
    <name evidence="2" type="ORF">ALO52_00584</name>
</gene>
<protein>
    <submittedName>
        <fullName evidence="2">Uncharacterized protein</fullName>
    </submittedName>
</protein>
<evidence type="ECO:0000313" key="2">
    <source>
        <dbReference type="EMBL" id="KPY38254.1"/>
    </source>
</evidence>
<dbReference type="AlphaFoldDB" id="A0A0P9YK02"/>
<evidence type="ECO:0000256" key="1">
    <source>
        <dbReference type="SAM" id="Phobius"/>
    </source>
</evidence>
<name>A0A0P9YK02_9PSED</name>
<evidence type="ECO:0000313" key="3">
    <source>
        <dbReference type="Proteomes" id="UP000050562"/>
    </source>
</evidence>
<sequence>MSLEMQLHVVAALLRRGKSLDYLSTGLLLLSLLFGLAQLWIGSVNILMMVFVACMVLTGALAKSQAFRVAFDADLFQHMADRPSQLSDRTQELDQVLADLKLQPAEKGGRNWALRTQGALRQLRLQVRYIVLQLLWLLGIIFIFPWLSFAQ</sequence>